<dbReference type="InterPro" id="IPR036390">
    <property type="entry name" value="WH_DNA-bd_sf"/>
</dbReference>
<dbReference type="EMBL" id="JASATX010000005">
    <property type="protein sequence ID" value="MDI2099522.1"/>
    <property type="molecule type" value="Genomic_DNA"/>
</dbReference>
<evidence type="ECO:0000313" key="5">
    <source>
        <dbReference type="EMBL" id="MDI2099522.1"/>
    </source>
</evidence>
<dbReference type="PANTHER" id="PTHR43537">
    <property type="entry name" value="TRANSCRIPTIONAL REGULATOR, GNTR FAMILY"/>
    <property type="match status" value="1"/>
</dbReference>
<dbReference type="InterPro" id="IPR036388">
    <property type="entry name" value="WH-like_DNA-bd_sf"/>
</dbReference>
<dbReference type="Pfam" id="PF07729">
    <property type="entry name" value="FCD"/>
    <property type="match status" value="1"/>
</dbReference>
<evidence type="ECO:0000256" key="3">
    <source>
        <dbReference type="ARBA" id="ARBA00023163"/>
    </source>
</evidence>
<accession>A0AAW6TD70</accession>
<dbReference type="GO" id="GO:0003700">
    <property type="term" value="F:DNA-binding transcription factor activity"/>
    <property type="evidence" value="ECO:0007669"/>
    <property type="project" value="InterPro"/>
</dbReference>
<dbReference type="Proteomes" id="UP001321506">
    <property type="component" value="Unassembled WGS sequence"/>
</dbReference>
<dbReference type="AlphaFoldDB" id="A0AAW6TD70"/>
<dbReference type="Gene3D" id="1.20.120.530">
    <property type="entry name" value="GntR ligand-binding domain-like"/>
    <property type="match status" value="1"/>
</dbReference>
<gene>
    <name evidence="5" type="ORF">QF206_11160</name>
</gene>
<dbReference type="CDD" id="cd07377">
    <property type="entry name" value="WHTH_GntR"/>
    <property type="match status" value="1"/>
</dbReference>
<dbReference type="SMART" id="SM00345">
    <property type="entry name" value="HTH_GNTR"/>
    <property type="match status" value="1"/>
</dbReference>
<dbReference type="SUPFAM" id="SSF46785">
    <property type="entry name" value="Winged helix' DNA-binding domain"/>
    <property type="match status" value="1"/>
</dbReference>
<dbReference type="PANTHER" id="PTHR43537:SF44">
    <property type="entry name" value="GNTR FAMILY REGULATORY PROTEIN"/>
    <property type="match status" value="1"/>
</dbReference>
<dbReference type="SMART" id="SM00895">
    <property type="entry name" value="FCD"/>
    <property type="match status" value="1"/>
</dbReference>
<reference evidence="5 6" key="1">
    <citation type="submission" date="2023-04" db="EMBL/GenBank/DDBJ databases">
        <title>Klugiella caeni sp. nov. isolated from the sludge of biochemical tank.</title>
        <authorList>
            <person name="Geng K."/>
        </authorList>
    </citation>
    <scope>NUCLEOTIDE SEQUENCE [LARGE SCALE GENOMIC DNA]</scope>
    <source>
        <strain evidence="5 6">YN-L-19</strain>
    </source>
</reference>
<sequence>MPSSLHNRVVDSLGRRIAEGELAAGTVMRAESLERELGVSRSVVREAIRVLQSIGLVESVKRVGVRVLPMAEWNVFDPQLIGWRLAGSGQGAQLRSLTELRSAIEPMAAELAASVAPQDISAELMAVAARMRSIGRAGDLDAFLELDIHYHRLVLRASGNEMFAKLDEAIGAVLTGRTELGLMPTHPHEDALQLHVDVADAIQGGHPMRAREAMDLIMRRTIAEVESVWSATPRLYF</sequence>
<dbReference type="InterPro" id="IPR011711">
    <property type="entry name" value="GntR_C"/>
</dbReference>
<dbReference type="PROSITE" id="PS50949">
    <property type="entry name" value="HTH_GNTR"/>
    <property type="match status" value="1"/>
</dbReference>
<dbReference type="RefSeq" id="WP_281489315.1">
    <property type="nucleotide sequence ID" value="NZ_CP159582.1"/>
</dbReference>
<proteinExistence type="predicted"/>
<evidence type="ECO:0000313" key="6">
    <source>
        <dbReference type="Proteomes" id="UP001321506"/>
    </source>
</evidence>
<dbReference type="Pfam" id="PF00392">
    <property type="entry name" value="GntR"/>
    <property type="match status" value="1"/>
</dbReference>
<dbReference type="InterPro" id="IPR008920">
    <property type="entry name" value="TF_FadR/GntR_C"/>
</dbReference>
<keyword evidence="3" id="KW-0804">Transcription</keyword>
<dbReference type="GO" id="GO:0003677">
    <property type="term" value="F:DNA binding"/>
    <property type="evidence" value="ECO:0007669"/>
    <property type="project" value="UniProtKB-KW"/>
</dbReference>
<dbReference type="SUPFAM" id="SSF48008">
    <property type="entry name" value="GntR ligand-binding domain-like"/>
    <property type="match status" value="1"/>
</dbReference>
<dbReference type="InterPro" id="IPR000524">
    <property type="entry name" value="Tscrpt_reg_HTH_GntR"/>
</dbReference>
<feature type="domain" description="HTH gntR-type" evidence="4">
    <location>
        <begin position="3"/>
        <end position="70"/>
    </location>
</feature>
<evidence type="ECO:0000256" key="2">
    <source>
        <dbReference type="ARBA" id="ARBA00023125"/>
    </source>
</evidence>
<evidence type="ECO:0000259" key="4">
    <source>
        <dbReference type="PROSITE" id="PS50949"/>
    </source>
</evidence>
<name>A0AAW6TD70_9MICO</name>
<organism evidence="5 6">
    <name type="scientific">Ruicaihuangia caeni</name>
    <dbReference type="NCBI Taxonomy" id="3042517"/>
    <lineage>
        <taxon>Bacteria</taxon>
        <taxon>Bacillati</taxon>
        <taxon>Actinomycetota</taxon>
        <taxon>Actinomycetes</taxon>
        <taxon>Micrococcales</taxon>
        <taxon>Microbacteriaceae</taxon>
        <taxon>Ruicaihuangia</taxon>
    </lineage>
</organism>
<keyword evidence="2" id="KW-0238">DNA-binding</keyword>
<comment type="caution">
    <text evidence="5">The sequence shown here is derived from an EMBL/GenBank/DDBJ whole genome shotgun (WGS) entry which is preliminary data.</text>
</comment>
<keyword evidence="6" id="KW-1185">Reference proteome</keyword>
<evidence type="ECO:0000256" key="1">
    <source>
        <dbReference type="ARBA" id="ARBA00023015"/>
    </source>
</evidence>
<protein>
    <submittedName>
        <fullName evidence="5">FCD domain-containing protein</fullName>
    </submittedName>
</protein>
<dbReference type="Gene3D" id="1.10.10.10">
    <property type="entry name" value="Winged helix-like DNA-binding domain superfamily/Winged helix DNA-binding domain"/>
    <property type="match status" value="1"/>
</dbReference>
<keyword evidence="1" id="KW-0805">Transcription regulation</keyword>